<dbReference type="RefSeq" id="XP_011415977.1">
    <property type="nucleotide sequence ID" value="XM_011417675.4"/>
</dbReference>
<dbReference type="PANTHER" id="PTHR21397">
    <property type="entry name" value="CHROMATIN COMPLEXES SUBUNIT BAP18-RELATED"/>
    <property type="match status" value="1"/>
</dbReference>
<dbReference type="AlphaFoldDB" id="A0A8W8INT9"/>
<dbReference type="EnsemblMetazoa" id="G15179.1">
    <property type="protein sequence ID" value="G15179.1:cds"/>
    <property type="gene ID" value="G15179"/>
</dbReference>
<sequence>MSSASKVGEIFTAAGAAFTKLGDLTLQLHPTSEQSPSSGKWTPHEVDMLKNAVKRSQIKTQMKRKAYEDAGLPQPTEPSPKKQAVRAEKTPQVVTVTTATVSASVESQPKKQPQNDVTLSALNAPESDVDIEGDSSSSKRLDFDSDVDSSML</sequence>
<feature type="compositionally biased region" description="Polar residues" evidence="1">
    <location>
        <begin position="28"/>
        <end position="40"/>
    </location>
</feature>
<name>A0A8W8INT9_MAGGI</name>
<dbReference type="GO" id="GO:0016589">
    <property type="term" value="C:NURF complex"/>
    <property type="evidence" value="ECO:0007669"/>
    <property type="project" value="TreeGrafter"/>
</dbReference>
<organism evidence="2 3">
    <name type="scientific">Magallana gigas</name>
    <name type="common">Pacific oyster</name>
    <name type="synonym">Crassostrea gigas</name>
    <dbReference type="NCBI Taxonomy" id="29159"/>
    <lineage>
        <taxon>Eukaryota</taxon>
        <taxon>Metazoa</taxon>
        <taxon>Spiralia</taxon>
        <taxon>Lophotrochozoa</taxon>
        <taxon>Mollusca</taxon>
        <taxon>Bivalvia</taxon>
        <taxon>Autobranchia</taxon>
        <taxon>Pteriomorphia</taxon>
        <taxon>Ostreida</taxon>
        <taxon>Ostreoidea</taxon>
        <taxon>Ostreidae</taxon>
        <taxon>Magallana</taxon>
    </lineage>
</organism>
<accession>A0A8W8INT9</accession>
<reference evidence="2" key="1">
    <citation type="submission" date="2022-08" db="UniProtKB">
        <authorList>
            <consortium name="EnsemblMetazoa"/>
        </authorList>
    </citation>
    <scope>IDENTIFICATION</scope>
    <source>
        <strain evidence="2">05x7-T-G4-1.051#20</strain>
    </source>
</reference>
<evidence type="ECO:0000313" key="2">
    <source>
        <dbReference type="EnsemblMetazoa" id="G15179.1:cds"/>
    </source>
</evidence>
<dbReference type="GO" id="GO:0071339">
    <property type="term" value="C:MLL1 complex"/>
    <property type="evidence" value="ECO:0007669"/>
    <property type="project" value="TreeGrafter"/>
</dbReference>
<protein>
    <recommendedName>
        <fullName evidence="4">Chromatin complexes subunit BAP18</fullName>
    </recommendedName>
</protein>
<dbReference type="OrthoDB" id="10021571at2759"/>
<dbReference type="EnsemblMetazoa" id="G15179.6">
    <property type="protein sequence ID" value="G15179.6:cds"/>
    <property type="gene ID" value="G15179"/>
</dbReference>
<dbReference type="Proteomes" id="UP000005408">
    <property type="component" value="Unassembled WGS sequence"/>
</dbReference>
<dbReference type="EnsemblMetazoa" id="G15179.2">
    <property type="protein sequence ID" value="G15179.2:cds"/>
    <property type="gene ID" value="G15179"/>
</dbReference>
<dbReference type="PANTHER" id="PTHR21397:SF2">
    <property type="entry name" value="CHROMATIN COMPLEXES SUBUNIT BAP18"/>
    <property type="match status" value="1"/>
</dbReference>
<feature type="compositionally biased region" description="Basic residues" evidence="1">
    <location>
        <begin position="52"/>
        <end position="64"/>
    </location>
</feature>
<feature type="compositionally biased region" description="Low complexity" evidence="1">
    <location>
        <begin position="93"/>
        <end position="105"/>
    </location>
</feature>
<feature type="region of interest" description="Disordered" evidence="1">
    <location>
        <begin position="28"/>
        <end position="152"/>
    </location>
</feature>
<keyword evidence="3" id="KW-1185">Reference proteome</keyword>
<feature type="compositionally biased region" description="Polar residues" evidence="1">
    <location>
        <begin position="106"/>
        <end position="121"/>
    </location>
</feature>
<dbReference type="GeneID" id="105319938"/>
<evidence type="ECO:0000256" key="1">
    <source>
        <dbReference type="SAM" id="MobiDB-lite"/>
    </source>
</evidence>
<evidence type="ECO:0000313" key="3">
    <source>
        <dbReference type="Proteomes" id="UP000005408"/>
    </source>
</evidence>
<evidence type="ECO:0008006" key="4">
    <source>
        <dbReference type="Google" id="ProtNLM"/>
    </source>
</evidence>
<proteinExistence type="predicted"/>